<evidence type="ECO:0000259" key="7">
    <source>
        <dbReference type="Pfam" id="PF02852"/>
    </source>
</evidence>
<dbReference type="Gene3D" id="3.50.50.60">
    <property type="entry name" value="FAD/NAD(P)-binding domain"/>
    <property type="match status" value="2"/>
</dbReference>
<keyword evidence="5" id="KW-0560">Oxidoreductase</keyword>
<feature type="domain" description="FAD/NAD(P)-binding" evidence="8">
    <location>
        <begin position="1"/>
        <end position="306"/>
    </location>
</feature>
<dbReference type="OrthoDB" id="9802028at2"/>
<dbReference type="PANTHER" id="PTHR43429">
    <property type="entry name" value="PYRIDINE NUCLEOTIDE-DISULFIDE OXIDOREDUCTASE DOMAIN-CONTAINING"/>
    <property type="match status" value="1"/>
</dbReference>
<dbReference type="PRINTS" id="PR00368">
    <property type="entry name" value="FADPNR"/>
</dbReference>
<dbReference type="InterPro" id="IPR050260">
    <property type="entry name" value="FAD-bd_OxRdtase"/>
</dbReference>
<evidence type="ECO:0000259" key="8">
    <source>
        <dbReference type="Pfam" id="PF07992"/>
    </source>
</evidence>
<protein>
    <submittedName>
        <fullName evidence="9">NADPH-dependent 2,4-dienoyl-CoA reductase, sulfur reductase</fullName>
    </submittedName>
</protein>
<dbReference type="PANTHER" id="PTHR43429:SF1">
    <property type="entry name" value="NAD(P)H SULFUR OXIDOREDUCTASE (COA-DEPENDENT)"/>
    <property type="match status" value="1"/>
</dbReference>
<evidence type="ECO:0000256" key="6">
    <source>
        <dbReference type="ARBA" id="ARBA00023284"/>
    </source>
</evidence>
<evidence type="ECO:0000313" key="9">
    <source>
        <dbReference type="EMBL" id="SHJ47822.1"/>
    </source>
</evidence>
<dbReference type="AlphaFoldDB" id="A0A1M6JME2"/>
<dbReference type="SUPFAM" id="SSF55424">
    <property type="entry name" value="FAD/NAD-linked reductases, dimerisation (C-terminal) domain"/>
    <property type="match status" value="1"/>
</dbReference>
<gene>
    <name evidence="9" type="ORF">SAMN05444401_3154</name>
</gene>
<comment type="cofactor">
    <cofactor evidence="1">
        <name>FAD</name>
        <dbReference type="ChEBI" id="CHEBI:57692"/>
    </cofactor>
</comment>
<name>A0A1M6JME2_9CLOT</name>
<dbReference type="InterPro" id="IPR004099">
    <property type="entry name" value="Pyr_nucl-diS_OxRdtase_dimer"/>
</dbReference>
<evidence type="ECO:0000256" key="1">
    <source>
        <dbReference type="ARBA" id="ARBA00001974"/>
    </source>
</evidence>
<dbReference type="STRING" id="1121298.SAMN05444401_3154"/>
<dbReference type="InterPro" id="IPR036188">
    <property type="entry name" value="FAD/NAD-bd_sf"/>
</dbReference>
<dbReference type="InterPro" id="IPR016156">
    <property type="entry name" value="FAD/NAD-linked_Rdtase_dimer_sf"/>
</dbReference>
<accession>A0A1M6JME2</accession>
<evidence type="ECO:0000256" key="5">
    <source>
        <dbReference type="ARBA" id="ARBA00023002"/>
    </source>
</evidence>
<dbReference type="NCBIfam" id="NF007123">
    <property type="entry name" value="PRK09564.1"/>
    <property type="match status" value="1"/>
</dbReference>
<sequence>MKIIVIGGVAAGMSAAAKARRTDKKAEIVVYEKGKYVSYGACGIPYYISGVSEDLNSLIERTPEDFEKQGIKIKLKHEVLKVFPEENKVLVKNLENNETFEDSFDKLMVATGASAIVPPIKGAELHNVVTLKTLEDGIKLKTILENKDIKRVVIVGGGYIGMEMAESMAKLNKEVRIIEAGNRALGIFDKEITDLVEKEVESHGIKVNTYEKVEEIIGDKKVNKVKTSKGEYDADLVIMSIGIKPNTDFLKDSGINITKKGAVIIDEHMRTNYANIYSAGDCAVVYHRVLEENTYIALATTANKMGKIAGENMCGENRKFPGALGSSMVKIMDLQVAMTGISEAQAKEKEINYAINFIKAKNHVSYYPGEAPLYIKIIFNKDTNRILGAQIAGKEGAALRIGVFATAIYNNMTLDELALLDLGYTPPYSTTWDAVNVSAEATI</sequence>
<dbReference type="EMBL" id="FQZO01000005">
    <property type="protein sequence ID" value="SHJ47822.1"/>
    <property type="molecule type" value="Genomic_DNA"/>
</dbReference>
<dbReference type="Proteomes" id="UP000184080">
    <property type="component" value="Unassembled WGS sequence"/>
</dbReference>
<evidence type="ECO:0000313" key="10">
    <source>
        <dbReference type="Proteomes" id="UP000184080"/>
    </source>
</evidence>
<comment type="similarity">
    <text evidence="2">Belongs to the class-III pyridine nucleotide-disulfide oxidoreductase family.</text>
</comment>
<dbReference type="GO" id="GO:0016491">
    <property type="term" value="F:oxidoreductase activity"/>
    <property type="evidence" value="ECO:0007669"/>
    <property type="project" value="UniProtKB-KW"/>
</dbReference>
<evidence type="ECO:0000256" key="2">
    <source>
        <dbReference type="ARBA" id="ARBA00009130"/>
    </source>
</evidence>
<keyword evidence="4" id="KW-0274">FAD</keyword>
<feature type="domain" description="Pyridine nucleotide-disulphide oxidoreductase dimerisation" evidence="7">
    <location>
        <begin position="329"/>
        <end position="431"/>
    </location>
</feature>
<evidence type="ECO:0000256" key="4">
    <source>
        <dbReference type="ARBA" id="ARBA00022827"/>
    </source>
</evidence>
<dbReference type="RefSeq" id="WP_073008761.1">
    <property type="nucleotide sequence ID" value="NZ_FQZO01000005.1"/>
</dbReference>
<dbReference type="PRINTS" id="PR00411">
    <property type="entry name" value="PNDRDTASEI"/>
</dbReference>
<proteinExistence type="inferred from homology"/>
<dbReference type="Pfam" id="PF02852">
    <property type="entry name" value="Pyr_redox_dim"/>
    <property type="match status" value="1"/>
</dbReference>
<keyword evidence="3" id="KW-0285">Flavoprotein</keyword>
<organism evidence="9 10">
    <name type="scientific">Clostridium amylolyticum</name>
    <dbReference type="NCBI Taxonomy" id="1121298"/>
    <lineage>
        <taxon>Bacteria</taxon>
        <taxon>Bacillati</taxon>
        <taxon>Bacillota</taxon>
        <taxon>Clostridia</taxon>
        <taxon>Eubacteriales</taxon>
        <taxon>Clostridiaceae</taxon>
        <taxon>Clostridium</taxon>
    </lineage>
</organism>
<dbReference type="Pfam" id="PF07992">
    <property type="entry name" value="Pyr_redox_2"/>
    <property type="match status" value="1"/>
</dbReference>
<keyword evidence="6" id="KW-0676">Redox-active center</keyword>
<evidence type="ECO:0000256" key="3">
    <source>
        <dbReference type="ARBA" id="ARBA00022630"/>
    </source>
</evidence>
<reference evidence="9 10" key="1">
    <citation type="submission" date="2016-11" db="EMBL/GenBank/DDBJ databases">
        <authorList>
            <person name="Jaros S."/>
            <person name="Januszkiewicz K."/>
            <person name="Wedrychowicz H."/>
        </authorList>
    </citation>
    <scope>NUCLEOTIDE SEQUENCE [LARGE SCALE GENOMIC DNA]</scope>
    <source>
        <strain evidence="9 10">DSM 21864</strain>
    </source>
</reference>
<dbReference type="InterPro" id="IPR023753">
    <property type="entry name" value="FAD/NAD-binding_dom"/>
</dbReference>
<keyword evidence="10" id="KW-1185">Reference proteome</keyword>
<dbReference type="SUPFAM" id="SSF51905">
    <property type="entry name" value="FAD/NAD(P)-binding domain"/>
    <property type="match status" value="1"/>
</dbReference>